<dbReference type="InterPro" id="IPR004843">
    <property type="entry name" value="Calcineurin-like_PHP"/>
</dbReference>
<dbReference type="CDD" id="cd07422">
    <property type="entry name" value="MPP_ApaH"/>
    <property type="match status" value="1"/>
</dbReference>
<evidence type="ECO:0000256" key="2">
    <source>
        <dbReference type="ARBA" id="ARBA00005419"/>
    </source>
</evidence>
<dbReference type="InterPro" id="IPR029052">
    <property type="entry name" value="Metallo-depent_PP-like"/>
</dbReference>
<sequence>MSTYAIGDIQGCFDELKALLELIQFGDQDKLWFCGDLVNRGPKSLETLRFIRGLGSQAVTVLGNHDLHLLAVHHGFAKAKHSDTLDAILTAPDRNELLAWLQQQPLIYTDTQLGFTMTHAGIPPAWSIKKAHRLAKECQNALRENPTNYFAHMYGNQPNTWSDSLQGPERLRVITNYFTRMRFCTPQSELEFASKGGLESQPDGFYPWFSLREQRFPNDKLVFGHWAALEGHTGTQQIHALDTGCVWGGALRALRLEDLSQTDIPSQQLNR</sequence>
<keyword evidence="3 5" id="KW-0378">Hydrolase</keyword>
<comment type="similarity">
    <text evidence="2 5">Belongs to the Ap4A hydrolase family.</text>
</comment>
<name>A0AAW7XK66_9GAMM</name>
<evidence type="ECO:0000256" key="3">
    <source>
        <dbReference type="ARBA" id="ARBA00022801"/>
    </source>
</evidence>
<reference evidence="7" key="1">
    <citation type="submission" date="2023-07" db="EMBL/GenBank/DDBJ databases">
        <title>Genome content predicts the carbon catabolic preferences of heterotrophic bacteria.</title>
        <authorList>
            <person name="Gralka M."/>
        </authorList>
    </citation>
    <scope>NUCLEOTIDE SEQUENCE</scope>
    <source>
        <strain evidence="7">I2M16</strain>
    </source>
</reference>
<dbReference type="Pfam" id="PF00149">
    <property type="entry name" value="Metallophos"/>
    <property type="match status" value="1"/>
</dbReference>
<dbReference type="PANTHER" id="PTHR40942:SF4">
    <property type="entry name" value="CYTOCHROME C5"/>
    <property type="match status" value="1"/>
</dbReference>
<evidence type="ECO:0000256" key="1">
    <source>
        <dbReference type="ARBA" id="ARBA00003413"/>
    </source>
</evidence>
<dbReference type="SUPFAM" id="SSF56300">
    <property type="entry name" value="Metallo-dependent phosphatases"/>
    <property type="match status" value="1"/>
</dbReference>
<evidence type="ECO:0000259" key="6">
    <source>
        <dbReference type="Pfam" id="PF00149"/>
    </source>
</evidence>
<dbReference type="EMBL" id="JAUOPG010000008">
    <property type="protein sequence ID" value="MDO6454510.1"/>
    <property type="molecule type" value="Genomic_DNA"/>
</dbReference>
<dbReference type="HAMAP" id="MF_00199">
    <property type="entry name" value="ApaH"/>
    <property type="match status" value="1"/>
</dbReference>
<dbReference type="RefSeq" id="WP_303551239.1">
    <property type="nucleotide sequence ID" value="NZ_JAUOPG010000008.1"/>
</dbReference>
<dbReference type="Proteomes" id="UP001169862">
    <property type="component" value="Unassembled WGS sequence"/>
</dbReference>
<comment type="function">
    <text evidence="1 5">Hydrolyzes diadenosine 5',5'''-P1,P4-tetraphosphate to yield ADP.</text>
</comment>
<comment type="caution">
    <text evidence="7">The sequence shown here is derived from an EMBL/GenBank/DDBJ whole genome shotgun (WGS) entry which is preliminary data.</text>
</comment>
<comment type="catalytic activity">
    <reaction evidence="4 5">
        <text>P(1),P(4)-bis(5'-adenosyl) tetraphosphate + H2O = 2 ADP + 2 H(+)</text>
        <dbReference type="Rhea" id="RHEA:24252"/>
        <dbReference type="ChEBI" id="CHEBI:15377"/>
        <dbReference type="ChEBI" id="CHEBI:15378"/>
        <dbReference type="ChEBI" id="CHEBI:58141"/>
        <dbReference type="ChEBI" id="CHEBI:456216"/>
        <dbReference type="EC" id="3.6.1.41"/>
    </reaction>
</comment>
<evidence type="ECO:0000313" key="8">
    <source>
        <dbReference type="Proteomes" id="UP001169862"/>
    </source>
</evidence>
<dbReference type="AlphaFoldDB" id="A0AAW7XK66"/>
<evidence type="ECO:0000256" key="5">
    <source>
        <dbReference type="HAMAP-Rule" id="MF_00199"/>
    </source>
</evidence>
<feature type="domain" description="Calcineurin-like phosphoesterase" evidence="6">
    <location>
        <begin position="2"/>
        <end position="169"/>
    </location>
</feature>
<accession>A0AAW7XK66</accession>
<dbReference type="PANTHER" id="PTHR40942">
    <property type="match status" value="1"/>
</dbReference>
<organism evidence="7 8">
    <name type="scientific">Neptunomonas phycophila</name>
    <dbReference type="NCBI Taxonomy" id="1572645"/>
    <lineage>
        <taxon>Bacteria</taxon>
        <taxon>Pseudomonadati</taxon>
        <taxon>Pseudomonadota</taxon>
        <taxon>Gammaproteobacteria</taxon>
        <taxon>Oceanospirillales</taxon>
        <taxon>Oceanospirillaceae</taxon>
        <taxon>Neptunomonas</taxon>
    </lineage>
</organism>
<evidence type="ECO:0000313" key="7">
    <source>
        <dbReference type="EMBL" id="MDO6454510.1"/>
    </source>
</evidence>
<dbReference type="Gene3D" id="3.60.21.10">
    <property type="match status" value="1"/>
</dbReference>
<dbReference type="EC" id="3.6.1.41" evidence="5"/>
<dbReference type="InterPro" id="IPR004617">
    <property type="entry name" value="ApaH"/>
</dbReference>
<gene>
    <name evidence="5" type="primary">apaH</name>
    <name evidence="7" type="ORF">Q4490_13120</name>
</gene>
<dbReference type="PIRSF" id="PIRSF000903">
    <property type="entry name" value="B5n-ttraPtase_sm"/>
    <property type="match status" value="1"/>
</dbReference>
<proteinExistence type="inferred from homology"/>
<dbReference type="NCBIfam" id="TIGR00668">
    <property type="entry name" value="apaH"/>
    <property type="match status" value="1"/>
</dbReference>
<protein>
    <recommendedName>
        <fullName evidence="5">Bis(5'-nucleosyl)-tetraphosphatase, symmetrical</fullName>
        <ecNumber evidence="5">3.6.1.41</ecNumber>
    </recommendedName>
    <alternativeName>
        <fullName evidence="5">Ap4A hydrolase</fullName>
    </alternativeName>
    <alternativeName>
        <fullName evidence="5">Diadenosine 5',5'''-P1,P4-tetraphosphate pyrophosphohydrolase</fullName>
    </alternativeName>
    <alternativeName>
        <fullName evidence="5">Diadenosine tetraphosphatase</fullName>
    </alternativeName>
</protein>
<dbReference type="NCBIfam" id="NF001204">
    <property type="entry name" value="PRK00166.1"/>
    <property type="match status" value="1"/>
</dbReference>
<evidence type="ECO:0000256" key="4">
    <source>
        <dbReference type="ARBA" id="ARBA00049417"/>
    </source>
</evidence>
<dbReference type="GO" id="GO:0008803">
    <property type="term" value="F:bis(5'-nucleosyl)-tetraphosphatase (symmetrical) activity"/>
    <property type="evidence" value="ECO:0007669"/>
    <property type="project" value="UniProtKB-UniRule"/>
</dbReference>